<gene>
    <name evidence="1" type="ORF">PHO31112_04400</name>
</gene>
<keyword evidence="2" id="KW-1185">Reference proteome</keyword>
<dbReference type="EMBL" id="CABPSM010000016">
    <property type="protein sequence ID" value="VVE45863.1"/>
    <property type="molecule type" value="Genomic_DNA"/>
</dbReference>
<sequence>MIWTALGISFAVATVADTTVVLGASLMSVGAFGACLSMNGIDRRVIAMPPSVRVRVASATLLTTQMASMLSFLL</sequence>
<evidence type="ECO:0000313" key="1">
    <source>
        <dbReference type="EMBL" id="VVE45863.1"/>
    </source>
</evidence>
<organism evidence="1 2">
    <name type="scientific">Pandoraea horticolens</name>
    <dbReference type="NCBI Taxonomy" id="2508298"/>
    <lineage>
        <taxon>Bacteria</taxon>
        <taxon>Pseudomonadati</taxon>
        <taxon>Pseudomonadota</taxon>
        <taxon>Betaproteobacteria</taxon>
        <taxon>Burkholderiales</taxon>
        <taxon>Burkholderiaceae</taxon>
        <taxon>Pandoraea</taxon>
    </lineage>
</organism>
<reference evidence="1 2" key="1">
    <citation type="submission" date="2019-08" db="EMBL/GenBank/DDBJ databases">
        <authorList>
            <person name="Peeters C."/>
        </authorList>
    </citation>
    <scope>NUCLEOTIDE SEQUENCE [LARGE SCALE GENOMIC DNA]</scope>
    <source>
        <strain evidence="1 2">LMG 31112</strain>
    </source>
</reference>
<proteinExistence type="predicted"/>
<accession>A0A5E4YCH1</accession>
<name>A0A5E4YCH1_9BURK</name>
<dbReference type="AlphaFoldDB" id="A0A5E4YCH1"/>
<dbReference type="RefSeq" id="WP_150623001.1">
    <property type="nucleotide sequence ID" value="NZ_CABPSM010000016.1"/>
</dbReference>
<protein>
    <submittedName>
        <fullName evidence="1">Transport protein</fullName>
    </submittedName>
</protein>
<evidence type="ECO:0000313" key="2">
    <source>
        <dbReference type="Proteomes" id="UP000343317"/>
    </source>
</evidence>
<dbReference type="Proteomes" id="UP000343317">
    <property type="component" value="Unassembled WGS sequence"/>
</dbReference>